<dbReference type="PATRIC" id="fig|1307761.3.peg.1868"/>
<dbReference type="SUPFAM" id="SSF52540">
    <property type="entry name" value="P-loop containing nucleoside triphosphate hydrolases"/>
    <property type="match status" value="1"/>
</dbReference>
<name>V5WHD7_9SPIO</name>
<evidence type="ECO:0000256" key="1">
    <source>
        <dbReference type="ARBA" id="ARBA00004496"/>
    </source>
</evidence>
<evidence type="ECO:0000313" key="9">
    <source>
        <dbReference type="Proteomes" id="UP000018680"/>
    </source>
</evidence>
<evidence type="ECO:0000313" key="8">
    <source>
        <dbReference type="EMBL" id="AHC15247.1"/>
    </source>
</evidence>
<dbReference type="Pfam" id="PF02562">
    <property type="entry name" value="PhoH"/>
    <property type="match status" value="1"/>
</dbReference>
<dbReference type="InterPro" id="IPR027417">
    <property type="entry name" value="P-loop_NTPase"/>
</dbReference>
<feature type="domain" description="PhoH-like protein" evidence="7">
    <location>
        <begin position="111"/>
        <end position="314"/>
    </location>
</feature>
<comment type="subcellular location">
    <subcellularLocation>
        <location evidence="1">Cytoplasm</location>
    </subcellularLocation>
</comment>
<dbReference type="RefSeq" id="WP_024268164.1">
    <property type="nucleotide sequence ID" value="NC_023035.1"/>
</dbReference>
<dbReference type="EMBL" id="CP006939">
    <property type="protein sequence ID" value="AHC15247.1"/>
    <property type="molecule type" value="Genomic_DNA"/>
</dbReference>
<reference evidence="8 9" key="1">
    <citation type="journal article" date="2015" name="Stand. Genomic Sci.">
        <title>Complete genome sequence and description of Salinispira pacifica gen. nov., sp. nov., a novel spirochaete isolated form a hypersaline microbial mat.</title>
        <authorList>
            <person name="Ben Hania W."/>
            <person name="Joseph M."/>
            <person name="Schumann P."/>
            <person name="Bunk B."/>
            <person name="Fiebig A."/>
            <person name="Sproer C."/>
            <person name="Klenk H.P."/>
            <person name="Fardeau M.L."/>
            <person name="Spring S."/>
        </authorList>
    </citation>
    <scope>NUCLEOTIDE SEQUENCE [LARGE SCALE GENOMIC DNA]</scope>
    <source>
        <strain evidence="8 9">L21-RPul-D2</strain>
    </source>
</reference>
<dbReference type="PANTHER" id="PTHR30473">
    <property type="entry name" value="PROTEIN PHOH"/>
    <property type="match status" value="1"/>
</dbReference>
<accession>V5WHD7</accession>
<dbReference type="HOGENOM" id="CLU_051654_0_0_12"/>
<evidence type="ECO:0000259" key="7">
    <source>
        <dbReference type="Pfam" id="PF02562"/>
    </source>
</evidence>
<protein>
    <recommendedName>
        <fullName evidence="6">PhoH-like protein</fullName>
    </recommendedName>
</protein>
<dbReference type="GO" id="GO:0005524">
    <property type="term" value="F:ATP binding"/>
    <property type="evidence" value="ECO:0007669"/>
    <property type="project" value="UniProtKB-KW"/>
</dbReference>
<proteinExistence type="inferred from homology"/>
<dbReference type="STRING" id="1307761.L21SP2_1874"/>
<sequence>MTNTANIDFKDSREFADICGVNDKNLHIIERLLGHQVFSRGGTQLAVQVEDQKKISLFRQLISELVQHRNQGQTIKPSLIESVFSSLTENPQRIQELRNKSIDIPQGFSRIFPRSYNQSVFLDALNQNDLIFGVGPAGTGKTFLAVAHALAQVLNHQKRRLILTRPVVEAGESLGFLPGDLSQKLNPYLKPLYDAMDSLVPGEIINRLELNRVIEIAPLAYMRGRSLKDSYIILDEAQNTTREQMKMFLTRLGEGTTAVITGDITQIDLPKHGSSGLIHATKILKEVDGIHFSYFQSRDVVRSALVKKIIAAYENE</sequence>
<dbReference type="Gene3D" id="3.40.50.300">
    <property type="entry name" value="P-loop containing nucleotide triphosphate hydrolases"/>
    <property type="match status" value="1"/>
</dbReference>
<dbReference type="PANTHER" id="PTHR30473:SF1">
    <property type="entry name" value="PHOH-LIKE PROTEIN"/>
    <property type="match status" value="1"/>
</dbReference>
<evidence type="ECO:0000256" key="5">
    <source>
        <dbReference type="ARBA" id="ARBA00022840"/>
    </source>
</evidence>
<evidence type="ECO:0000256" key="3">
    <source>
        <dbReference type="ARBA" id="ARBA00022490"/>
    </source>
</evidence>
<dbReference type="FunFam" id="3.40.50.300:FF:000013">
    <property type="entry name" value="PhoH family ATPase"/>
    <property type="match status" value="1"/>
</dbReference>
<organism evidence="8 9">
    <name type="scientific">Salinispira pacifica</name>
    <dbReference type="NCBI Taxonomy" id="1307761"/>
    <lineage>
        <taxon>Bacteria</taxon>
        <taxon>Pseudomonadati</taxon>
        <taxon>Spirochaetota</taxon>
        <taxon>Spirochaetia</taxon>
        <taxon>Spirochaetales</taxon>
        <taxon>Spirochaetaceae</taxon>
        <taxon>Salinispira</taxon>
    </lineage>
</organism>
<dbReference type="GO" id="GO:0005829">
    <property type="term" value="C:cytosol"/>
    <property type="evidence" value="ECO:0007669"/>
    <property type="project" value="TreeGrafter"/>
</dbReference>
<keyword evidence="4" id="KW-0547">Nucleotide-binding</keyword>
<gene>
    <name evidence="8" type="ORF">L21SP2_1874</name>
</gene>
<dbReference type="InterPro" id="IPR003714">
    <property type="entry name" value="PhoH"/>
</dbReference>
<evidence type="ECO:0000256" key="6">
    <source>
        <dbReference type="ARBA" id="ARBA00039970"/>
    </source>
</evidence>
<dbReference type="InterPro" id="IPR051451">
    <property type="entry name" value="PhoH2-like"/>
</dbReference>
<evidence type="ECO:0000256" key="2">
    <source>
        <dbReference type="ARBA" id="ARBA00010393"/>
    </source>
</evidence>
<dbReference type="Proteomes" id="UP000018680">
    <property type="component" value="Chromosome"/>
</dbReference>
<evidence type="ECO:0000256" key="4">
    <source>
        <dbReference type="ARBA" id="ARBA00022741"/>
    </source>
</evidence>
<comment type="similarity">
    <text evidence="2">Belongs to the PhoH family.</text>
</comment>
<dbReference type="KEGG" id="slr:L21SP2_1874"/>
<dbReference type="AlphaFoldDB" id="V5WHD7"/>
<dbReference type="eggNOG" id="COG1702">
    <property type="taxonomic scope" value="Bacteria"/>
</dbReference>
<keyword evidence="3" id="KW-0963">Cytoplasm</keyword>
<dbReference type="OrthoDB" id="9773137at2"/>
<keyword evidence="5" id="KW-0067">ATP-binding</keyword>
<keyword evidence="9" id="KW-1185">Reference proteome</keyword>